<dbReference type="Proteomes" id="UP000244180">
    <property type="component" value="Unassembled WGS sequence"/>
</dbReference>
<protein>
    <submittedName>
        <fullName evidence="3">Uncharacterized protein</fullName>
    </submittedName>
</protein>
<name>A0A2T5G3K3_HYDSH</name>
<evidence type="ECO:0000256" key="1">
    <source>
        <dbReference type="SAM" id="Coils"/>
    </source>
</evidence>
<sequence>MEQKDVREERLGTPEVLYILQRLDAIDEKYDKKIEALRLELKGDILNVRDELKGEIKNVREELKNDIKGVRDELKNDIKSVRDELKNDIKGVRDELKNDIKGVRDELRETKKELTALFWRIVAVIVAVQGAAIAILQFLK</sequence>
<reference evidence="3 4" key="1">
    <citation type="submission" date="2017-08" db="EMBL/GenBank/DDBJ databases">
        <title>Burning lignite coal seam in the remote Altai Mountains harbors a hydrogen-driven thermophilic microbial community.</title>
        <authorList>
            <person name="Kadnikov V.V."/>
            <person name="Mardanov A.V."/>
            <person name="Ivasenko D."/>
            <person name="Beletsky A.V."/>
            <person name="Karnachuk O.V."/>
            <person name="Ravin N.V."/>
        </authorList>
    </citation>
    <scope>NUCLEOTIDE SEQUENCE [LARGE SCALE GENOMIC DNA]</scope>
    <source>
        <strain evidence="3">AL33</strain>
    </source>
</reference>
<feature type="transmembrane region" description="Helical" evidence="2">
    <location>
        <begin position="117"/>
        <end position="139"/>
    </location>
</feature>
<dbReference type="AlphaFoldDB" id="A0A2T5G3K3"/>
<dbReference type="EMBL" id="PEBV01000083">
    <property type="protein sequence ID" value="PTQ50755.1"/>
    <property type="molecule type" value="Genomic_DNA"/>
</dbReference>
<keyword evidence="2" id="KW-0812">Transmembrane</keyword>
<organism evidence="3 4">
    <name type="scientific">Hydrogenibacillus schlegelii</name>
    <name type="common">Bacillus schlegelii</name>
    <dbReference type="NCBI Taxonomy" id="1484"/>
    <lineage>
        <taxon>Bacteria</taxon>
        <taxon>Bacillati</taxon>
        <taxon>Bacillota</taxon>
        <taxon>Bacilli</taxon>
        <taxon>Bacillales</taxon>
        <taxon>Bacillales Family X. Incertae Sedis</taxon>
        <taxon>Hydrogenibacillus</taxon>
    </lineage>
</organism>
<evidence type="ECO:0000313" key="3">
    <source>
        <dbReference type="EMBL" id="PTQ50755.1"/>
    </source>
</evidence>
<comment type="caution">
    <text evidence="3">The sequence shown here is derived from an EMBL/GenBank/DDBJ whole genome shotgun (WGS) entry which is preliminary data.</text>
</comment>
<accession>A0A2T5G3K3</accession>
<dbReference type="Gene3D" id="1.20.120.20">
    <property type="entry name" value="Apolipoprotein"/>
    <property type="match status" value="1"/>
</dbReference>
<evidence type="ECO:0000313" key="4">
    <source>
        <dbReference type="Proteomes" id="UP000244180"/>
    </source>
</evidence>
<gene>
    <name evidence="3" type="ORF">HSCHL_0207</name>
</gene>
<keyword evidence="1" id="KW-0175">Coiled coil</keyword>
<evidence type="ECO:0000256" key="2">
    <source>
        <dbReference type="SAM" id="Phobius"/>
    </source>
</evidence>
<keyword evidence="2" id="KW-1133">Transmembrane helix</keyword>
<feature type="coiled-coil region" evidence="1">
    <location>
        <begin position="49"/>
        <end position="113"/>
    </location>
</feature>
<proteinExistence type="predicted"/>
<keyword evidence="2" id="KW-0472">Membrane</keyword>
<dbReference type="SUPFAM" id="SSF58113">
    <property type="entry name" value="Apolipoprotein A-I"/>
    <property type="match status" value="1"/>
</dbReference>